<dbReference type="Pfam" id="PF06732">
    <property type="entry name" value="Pescadillo_N"/>
    <property type="match status" value="1"/>
</dbReference>
<dbReference type="EMBL" id="JBICBT010000207">
    <property type="protein sequence ID" value="KAL3120621.1"/>
    <property type="molecule type" value="Genomic_DNA"/>
</dbReference>
<reference evidence="2 3" key="1">
    <citation type="submission" date="2024-10" db="EMBL/GenBank/DDBJ databases">
        <authorList>
            <person name="Kim D."/>
        </authorList>
    </citation>
    <scope>NUCLEOTIDE SEQUENCE [LARGE SCALE GENOMIC DNA]</scope>
    <source>
        <strain evidence="2">BH-2024</strain>
    </source>
</reference>
<comment type="caution">
    <text evidence="2">The sequence shown here is derived from an EMBL/GenBank/DDBJ whole genome shotgun (WGS) entry which is preliminary data.</text>
</comment>
<evidence type="ECO:0000313" key="3">
    <source>
        <dbReference type="Proteomes" id="UP001620626"/>
    </source>
</evidence>
<gene>
    <name evidence="2" type="ORF">niasHT_007913</name>
</gene>
<proteinExistence type="predicted"/>
<evidence type="ECO:0000256" key="1">
    <source>
        <dbReference type="ARBA" id="ARBA00004123"/>
    </source>
</evidence>
<accession>A0ABD2LZE9</accession>
<keyword evidence="3" id="KW-1185">Reference proteome</keyword>
<comment type="subcellular location">
    <subcellularLocation>
        <location evidence="1">Nucleus</location>
    </subcellularLocation>
</comment>
<protein>
    <submittedName>
        <fullName evidence="2">Uncharacterized protein</fullName>
    </submittedName>
</protein>
<dbReference type="InterPro" id="IPR010613">
    <property type="entry name" value="PES"/>
</dbReference>
<dbReference type="PANTHER" id="PTHR12221:SF6">
    <property type="entry name" value="PESCADILLO HOMOLOG"/>
    <property type="match status" value="1"/>
</dbReference>
<sequence>MWRGIGNLELPTRVFVSRKKELKKLQLNLRDFRGLYILKGIYPREPNSAKRANKGGSSEHKIFYHLKDINFLSQEPLLDKFREYKAFLKKGLLRAKPTFSYDHLVRERYPTFASALRDLDDALCLCFAFSTLTQSKIARPRTIGQCRRAVTEFMHFVIEANALRKVFISIKGVYYQAEILANASLEWLATKGPSDAPTNWTFR</sequence>
<dbReference type="GO" id="GO:0005634">
    <property type="term" value="C:nucleus"/>
    <property type="evidence" value="ECO:0007669"/>
    <property type="project" value="UniProtKB-SubCell"/>
</dbReference>
<organism evidence="2 3">
    <name type="scientific">Heterodera trifolii</name>
    <dbReference type="NCBI Taxonomy" id="157864"/>
    <lineage>
        <taxon>Eukaryota</taxon>
        <taxon>Metazoa</taxon>
        <taxon>Ecdysozoa</taxon>
        <taxon>Nematoda</taxon>
        <taxon>Chromadorea</taxon>
        <taxon>Rhabditida</taxon>
        <taxon>Tylenchina</taxon>
        <taxon>Tylenchomorpha</taxon>
        <taxon>Tylenchoidea</taxon>
        <taxon>Heteroderidae</taxon>
        <taxon>Heteroderinae</taxon>
        <taxon>Heterodera</taxon>
    </lineage>
</organism>
<dbReference type="AlphaFoldDB" id="A0ABD2LZE9"/>
<evidence type="ECO:0000313" key="2">
    <source>
        <dbReference type="EMBL" id="KAL3120621.1"/>
    </source>
</evidence>
<dbReference type="PANTHER" id="PTHR12221">
    <property type="entry name" value="PESCADILLO - RELATED"/>
    <property type="match status" value="1"/>
</dbReference>
<name>A0ABD2LZE9_9BILA</name>
<dbReference type="Proteomes" id="UP001620626">
    <property type="component" value="Unassembled WGS sequence"/>
</dbReference>